<keyword evidence="3" id="KW-1185">Reference proteome</keyword>
<dbReference type="EMBL" id="JAKMXF010000296">
    <property type="protein sequence ID" value="KAI6653015.1"/>
    <property type="molecule type" value="Genomic_DNA"/>
</dbReference>
<sequence>MDYDSSQNGMVCTICKVHGKSSVQARGAWVTRPINNWVKAKSLLIQHEKSDWYAAAIERMVMSQSTEEHGNVMEQLEAATAEEKKQNRDIMKKLIQSFYFLVKHHIPIQLHLKTSLLYKLRMGTSY</sequence>
<name>A0AAV7JVP0_9METZ</name>
<comment type="caution">
    <text evidence="1">The sequence shown here is derived from an EMBL/GenBank/DDBJ whole genome shotgun (WGS) entry which is preliminary data.</text>
</comment>
<reference evidence="1" key="1">
    <citation type="submission" date="2022-02" db="EMBL/GenBank/DDBJ databases">
        <authorList>
            <person name="Santini S."/>
            <person name="Jourda C."/>
            <person name="Belahbib H."/>
            <person name="Rocher C."/>
            <person name="Selva M."/>
            <person name="Borchiellini C."/>
            <person name="Renard E."/>
        </authorList>
    </citation>
    <scope>NUCLEOTIDE SEQUENCE</scope>
    <source>
        <strain evidence="1">SPO-2</strain>
    </source>
</reference>
<gene>
    <name evidence="1" type="ORF">LOD99_4090</name>
    <name evidence="2" type="ORF">LOD99_4092</name>
</gene>
<dbReference type="Proteomes" id="UP001165289">
    <property type="component" value="Unassembled WGS sequence"/>
</dbReference>
<dbReference type="AlphaFoldDB" id="A0AAV7JVP0"/>
<dbReference type="EMBL" id="JAKMXF010000296">
    <property type="protein sequence ID" value="KAI6653013.1"/>
    <property type="molecule type" value="Genomic_DNA"/>
</dbReference>
<protein>
    <submittedName>
        <fullName evidence="1">Uncharacterized protein</fullName>
    </submittedName>
</protein>
<evidence type="ECO:0000313" key="1">
    <source>
        <dbReference type="EMBL" id="KAI6653013.1"/>
    </source>
</evidence>
<reference evidence="1 3" key="2">
    <citation type="journal article" date="2023" name="BMC Biol.">
        <title>The compact genome of the sponge Oopsacas minuta (Hexactinellida) is lacking key metazoan core genes.</title>
        <authorList>
            <person name="Santini S."/>
            <person name="Schenkelaars Q."/>
            <person name="Jourda C."/>
            <person name="Duchesne M."/>
            <person name="Belahbib H."/>
            <person name="Rocher C."/>
            <person name="Selva M."/>
            <person name="Riesgo A."/>
            <person name="Vervoort M."/>
            <person name="Leys S.P."/>
            <person name="Kodjabachian L."/>
            <person name="Le Bivic A."/>
            <person name="Borchiellini C."/>
            <person name="Claverie J.M."/>
            <person name="Renard E."/>
        </authorList>
    </citation>
    <scope>NUCLEOTIDE SEQUENCE [LARGE SCALE GENOMIC DNA]</scope>
    <source>
        <strain evidence="1">SPO-2</strain>
    </source>
</reference>
<accession>A0AAV7JVP0</accession>
<organism evidence="1 3">
    <name type="scientific">Oopsacas minuta</name>
    <dbReference type="NCBI Taxonomy" id="111878"/>
    <lineage>
        <taxon>Eukaryota</taxon>
        <taxon>Metazoa</taxon>
        <taxon>Porifera</taxon>
        <taxon>Hexactinellida</taxon>
        <taxon>Hexasterophora</taxon>
        <taxon>Lyssacinosida</taxon>
        <taxon>Leucopsacidae</taxon>
        <taxon>Oopsacas</taxon>
    </lineage>
</organism>
<evidence type="ECO:0000313" key="2">
    <source>
        <dbReference type="EMBL" id="KAI6653015.1"/>
    </source>
</evidence>
<proteinExistence type="predicted"/>
<evidence type="ECO:0000313" key="3">
    <source>
        <dbReference type="Proteomes" id="UP001165289"/>
    </source>
</evidence>